<comment type="caution">
    <text evidence="2">The sequence shown here is derived from an EMBL/GenBank/DDBJ whole genome shotgun (WGS) entry which is preliminary data.</text>
</comment>
<dbReference type="Proteomes" id="UP000198287">
    <property type="component" value="Unassembled WGS sequence"/>
</dbReference>
<keyword evidence="3" id="KW-1185">Reference proteome</keyword>
<keyword evidence="1" id="KW-0812">Transmembrane</keyword>
<dbReference type="EMBL" id="LNIX01000005">
    <property type="protein sequence ID" value="OXA54830.1"/>
    <property type="molecule type" value="Genomic_DNA"/>
</dbReference>
<accession>A0A226EBL4</accession>
<keyword evidence="1" id="KW-1133">Transmembrane helix</keyword>
<feature type="transmembrane region" description="Helical" evidence="1">
    <location>
        <begin position="155"/>
        <end position="174"/>
    </location>
</feature>
<name>A0A226EBL4_FOLCA</name>
<evidence type="ECO:0000313" key="3">
    <source>
        <dbReference type="Proteomes" id="UP000198287"/>
    </source>
</evidence>
<keyword evidence="1" id="KW-0472">Membrane</keyword>
<protein>
    <submittedName>
        <fullName evidence="2">Uncharacterized protein</fullName>
    </submittedName>
</protein>
<reference evidence="2 3" key="1">
    <citation type="submission" date="2015-12" db="EMBL/GenBank/DDBJ databases">
        <title>The genome of Folsomia candida.</title>
        <authorList>
            <person name="Faddeeva A."/>
            <person name="Derks M.F."/>
            <person name="Anvar Y."/>
            <person name="Smit S."/>
            <person name="Van Straalen N."/>
            <person name="Roelofs D."/>
        </authorList>
    </citation>
    <scope>NUCLEOTIDE SEQUENCE [LARGE SCALE GENOMIC DNA]</scope>
    <source>
        <strain evidence="2 3">VU population</strain>
        <tissue evidence="2">Whole body</tissue>
    </source>
</reference>
<evidence type="ECO:0000313" key="2">
    <source>
        <dbReference type="EMBL" id="OXA54830.1"/>
    </source>
</evidence>
<sequence>MKPGPFASKFISSYESYLKYYRTHNLQSLPATRINEWIEEEVVACGKSVFFADSERIELQRLNFEKSYPKIKFYTGKEPLLKEALYLPLYSSLYSKVPRLFETMMESGLLQVLFNNSIKAELELVMNKTKNIIAKDPAKFGQEERKFNPQKLKSSLVTLFVIMGALIWLGGFCFTSEYGNSWLKGCSAG</sequence>
<organism evidence="2 3">
    <name type="scientific">Folsomia candida</name>
    <name type="common">Springtail</name>
    <dbReference type="NCBI Taxonomy" id="158441"/>
    <lineage>
        <taxon>Eukaryota</taxon>
        <taxon>Metazoa</taxon>
        <taxon>Ecdysozoa</taxon>
        <taxon>Arthropoda</taxon>
        <taxon>Hexapoda</taxon>
        <taxon>Collembola</taxon>
        <taxon>Entomobryomorpha</taxon>
        <taxon>Isotomoidea</taxon>
        <taxon>Isotomidae</taxon>
        <taxon>Proisotominae</taxon>
        <taxon>Folsomia</taxon>
    </lineage>
</organism>
<evidence type="ECO:0000256" key="1">
    <source>
        <dbReference type="SAM" id="Phobius"/>
    </source>
</evidence>
<proteinExistence type="predicted"/>
<gene>
    <name evidence="2" type="ORF">Fcan01_11316</name>
</gene>
<dbReference type="AlphaFoldDB" id="A0A226EBL4"/>